<keyword evidence="2" id="KW-1185">Reference proteome</keyword>
<protein>
    <submittedName>
        <fullName evidence="1">Uncharacterized protein</fullName>
    </submittedName>
</protein>
<evidence type="ECO:0000313" key="2">
    <source>
        <dbReference type="Proteomes" id="UP001595764"/>
    </source>
</evidence>
<organism evidence="1 2">
    <name type="scientific">Amycolatopsis halotolerans</name>
    <dbReference type="NCBI Taxonomy" id="330083"/>
    <lineage>
        <taxon>Bacteria</taxon>
        <taxon>Bacillati</taxon>
        <taxon>Actinomycetota</taxon>
        <taxon>Actinomycetes</taxon>
        <taxon>Pseudonocardiales</taxon>
        <taxon>Pseudonocardiaceae</taxon>
        <taxon>Amycolatopsis</taxon>
    </lineage>
</organism>
<reference evidence="2" key="1">
    <citation type="journal article" date="2019" name="Int. J. Syst. Evol. Microbiol.">
        <title>The Global Catalogue of Microorganisms (GCM) 10K type strain sequencing project: providing services to taxonomists for standard genome sequencing and annotation.</title>
        <authorList>
            <consortium name="The Broad Institute Genomics Platform"/>
            <consortium name="The Broad Institute Genome Sequencing Center for Infectious Disease"/>
            <person name="Wu L."/>
            <person name="Ma J."/>
        </authorList>
    </citation>
    <scope>NUCLEOTIDE SEQUENCE [LARGE SCALE GENOMIC DNA]</scope>
    <source>
        <strain evidence="2">CGMCC 4.7682</strain>
    </source>
</reference>
<dbReference type="EMBL" id="JBHRWI010000020">
    <property type="protein sequence ID" value="MFC3512024.1"/>
    <property type="molecule type" value="Genomic_DNA"/>
</dbReference>
<name>A0ABV7QIN4_9PSEU</name>
<dbReference type="RefSeq" id="WP_377871021.1">
    <property type="nucleotide sequence ID" value="NZ_JBHMAY010000026.1"/>
</dbReference>
<dbReference type="Proteomes" id="UP001595764">
    <property type="component" value="Unassembled WGS sequence"/>
</dbReference>
<gene>
    <name evidence="1" type="ORF">ACFORO_17775</name>
</gene>
<evidence type="ECO:0000313" key="1">
    <source>
        <dbReference type="EMBL" id="MFC3512024.1"/>
    </source>
</evidence>
<accession>A0ABV7QIN4</accession>
<proteinExistence type="predicted"/>
<sequence length="44" mass="4654">MALTDLDIARRAASVGSERAKSAAAEGVRFGATGGVGRERWCRF</sequence>
<comment type="caution">
    <text evidence="1">The sequence shown here is derived from an EMBL/GenBank/DDBJ whole genome shotgun (WGS) entry which is preliminary data.</text>
</comment>